<dbReference type="InterPro" id="IPR024704">
    <property type="entry name" value="SMC"/>
</dbReference>
<dbReference type="OrthoDB" id="9808768at2"/>
<dbReference type="Gene3D" id="3.40.50.300">
    <property type="entry name" value="P-loop containing nucleotide triphosphate hydrolases"/>
    <property type="match status" value="2"/>
</dbReference>
<dbReference type="PIRSF" id="PIRSF005719">
    <property type="entry name" value="SMC"/>
    <property type="match status" value="1"/>
</dbReference>
<evidence type="ECO:0000256" key="5">
    <source>
        <dbReference type="ARBA" id="ARBA00023054"/>
    </source>
</evidence>
<comment type="function">
    <text evidence="7">Required for chromosome condensation and partitioning.</text>
</comment>
<dbReference type="InterPro" id="IPR036277">
    <property type="entry name" value="SMC_hinge_sf"/>
</dbReference>
<dbReference type="EMBL" id="JQBW01000006">
    <property type="protein sequence ID" value="KRN59092.1"/>
    <property type="molecule type" value="Genomic_DNA"/>
</dbReference>
<dbReference type="SUPFAM" id="SSF75553">
    <property type="entry name" value="Smc hinge domain"/>
    <property type="match status" value="1"/>
</dbReference>
<dbReference type="GO" id="GO:0005737">
    <property type="term" value="C:cytoplasm"/>
    <property type="evidence" value="ECO:0007669"/>
    <property type="project" value="UniProtKB-SubCell"/>
</dbReference>
<dbReference type="RefSeq" id="WP_057740474.1">
    <property type="nucleotide sequence ID" value="NZ_JQBW01000006.1"/>
</dbReference>
<dbReference type="SUPFAM" id="SSF52540">
    <property type="entry name" value="P-loop containing nucleoside triphosphate hydrolases"/>
    <property type="match status" value="1"/>
</dbReference>
<dbReference type="Pfam" id="PF02463">
    <property type="entry name" value="SMC_N"/>
    <property type="match status" value="1"/>
</dbReference>
<dbReference type="Pfam" id="PF06470">
    <property type="entry name" value="SMC_hinge"/>
    <property type="match status" value="1"/>
</dbReference>
<dbReference type="InterPro" id="IPR010935">
    <property type="entry name" value="SMC_hinge"/>
</dbReference>
<dbReference type="InterPro" id="IPR003395">
    <property type="entry name" value="RecF/RecN/SMC_N"/>
</dbReference>
<accession>A0A0R2IAY3</accession>
<sequence length="1186" mass="133576">MRLLSLEIDGFKSFAHKTVIKFQPGMTGIIGPNGSGKSNIIEAIRWVMGEQSAKTLRGGKMVDVIFNGSKDHHPLNRALVKITLDNSDHYLQSDFSEITVTRKLYRNGDSEYLINDRQVRLKDVVDLFMDSGIGRESFSIISQGRVAAVFNGQPSDRRQIIETVAGVAKYKANKQTAQKRLADTTDNLNRVNDIIADLKERIGPLEEQSSLAQDYLEQKKRLDQFDRTKTVRDVISHRQALDQLKQELTASQKMAEDYQKKADASKQRVAQLQAQNDQLSRDKDEQQQLVTAKVEEIAALKNQQSLATVRHQQWEKECQRLKDEAAALKQQLTSENAELTAAKKQLAAQRDQQTKLKQDLQDLQSMGTKERAQKLNQQLEDLQGQQVDLMQQLTSIHNQKTFIQQTHDRAQNQASQSKEELNQRQQLLNKQEKDLAEQTQSLSTSTSKLNDLQARLQKEQGQAQQLAGSYQQQQKNWYQALGNAESVKRQLQNFKAMMADYTGYYGGVAHVLKQRQQFPGLLGPVSELIDVPTQYTQAFETVLGSQLQQLVVRTQRDGQEIIHYLMKTRDGRATILPLNTLRGGFRPRTLSQVRNLPGFCGWAPSLIKYDSSIQVVIDHLLANTVVADNLQHATVIANEGRHQLRVVTLDGQLINASGAMTGGASHQKRIGLLSQQQREQALTAELRQNQQTASQLEEKVSQLKQAADASQQAFQQLQHQYQQQRSANSQLQATVKLGQSRLQELKRQVQALTFATNQASDEDYAAKLKQNANDEQAANQKLSDLKTQSVAVKQQLDQLTEDTSAKQDQQHELERQLAIVSERLKQYQDNVKRLQDRCQDLQSQLAANQKTQDDLAQDNADREGQQTDRKQELATAQAKLSAAKEAIQSLDQELKTARDDMQQASAENERLQELEKAALNDLSKHNDQKGRLEAQIDNGLNRLSERYSMTLDEAKIDQSDLPDSELNRQIKLLHRGLADLGDVNLGSIEEYKQVSQRYDFLTGQQNDLLSAKEQLEKTMAEMDQQVKDRFMDAYHKVSQSFSTTFEQIFAGGQAKLVLTEPDQPLTTGVEIMAQPPGKKNQQLSLLSGGEKALTAIALLFAILKVRPVPFAILDEPEAALDDVNVDRFANYLDKFGNSGPQFIVITHRKGTMRNADVLYGVTMQESGISRVVSVDVKKALESEKEQ</sequence>
<evidence type="ECO:0000256" key="2">
    <source>
        <dbReference type="ARBA" id="ARBA00022490"/>
    </source>
</evidence>
<dbReference type="Gene3D" id="3.30.70.1620">
    <property type="match status" value="1"/>
</dbReference>
<feature type="coiled-coil region" evidence="7">
    <location>
        <begin position="1001"/>
        <end position="1028"/>
    </location>
</feature>
<proteinExistence type="inferred from homology"/>
<keyword evidence="5 7" id="KW-0175">Coiled coil</keyword>
<evidence type="ECO:0000256" key="6">
    <source>
        <dbReference type="ARBA" id="ARBA00023125"/>
    </source>
</evidence>
<comment type="domain">
    <text evidence="7">Contains large globular domains required for ATP hydrolysis at each terminus and a third globular domain forming a flexible hinge near the middle of the molecule. These domains are separated by coiled-coil structures.</text>
</comment>
<gene>
    <name evidence="7" type="primary">smc</name>
    <name evidence="10" type="ORF">IV45_GL000129</name>
</gene>
<keyword evidence="11" id="KW-1185">Reference proteome</keyword>
<keyword evidence="2 7" id="KW-0963">Cytoplasm</keyword>
<evidence type="ECO:0000256" key="8">
    <source>
        <dbReference type="SAM" id="MobiDB-lite"/>
    </source>
</evidence>
<dbReference type="GO" id="GO:0005524">
    <property type="term" value="F:ATP binding"/>
    <property type="evidence" value="ECO:0007669"/>
    <property type="project" value="UniProtKB-UniRule"/>
</dbReference>
<evidence type="ECO:0000313" key="10">
    <source>
        <dbReference type="EMBL" id="KRN59092.1"/>
    </source>
</evidence>
<feature type="region of interest" description="Disordered" evidence="8">
    <location>
        <begin position="259"/>
        <end position="285"/>
    </location>
</feature>
<feature type="binding site" evidence="7">
    <location>
        <begin position="32"/>
        <end position="39"/>
    </location>
    <ligand>
        <name>ATP</name>
        <dbReference type="ChEBI" id="CHEBI:30616"/>
    </ligand>
</feature>
<dbReference type="GO" id="GO:0007062">
    <property type="term" value="P:sister chromatid cohesion"/>
    <property type="evidence" value="ECO:0007669"/>
    <property type="project" value="InterPro"/>
</dbReference>
<dbReference type="SMART" id="SM00968">
    <property type="entry name" value="SMC_hinge"/>
    <property type="match status" value="1"/>
</dbReference>
<dbReference type="GO" id="GO:0030261">
    <property type="term" value="P:chromosome condensation"/>
    <property type="evidence" value="ECO:0007669"/>
    <property type="project" value="InterPro"/>
</dbReference>
<reference evidence="10 11" key="1">
    <citation type="journal article" date="2015" name="Genome Announc.">
        <title>Expanding the biotechnology potential of lactobacilli through comparative genomics of 213 strains and associated genera.</title>
        <authorList>
            <person name="Sun Z."/>
            <person name="Harris H.M."/>
            <person name="McCann A."/>
            <person name="Guo C."/>
            <person name="Argimon S."/>
            <person name="Zhang W."/>
            <person name="Yang X."/>
            <person name="Jeffery I.B."/>
            <person name="Cooney J.C."/>
            <person name="Kagawa T.F."/>
            <person name="Liu W."/>
            <person name="Song Y."/>
            <person name="Salvetti E."/>
            <person name="Wrobel A."/>
            <person name="Rasinkangas P."/>
            <person name="Parkhill J."/>
            <person name="Rea M.C."/>
            <person name="O'Sullivan O."/>
            <person name="Ritari J."/>
            <person name="Douillard F.P."/>
            <person name="Paul Ross R."/>
            <person name="Yang R."/>
            <person name="Briner A.E."/>
            <person name="Felis G.E."/>
            <person name="de Vos W.M."/>
            <person name="Barrangou R."/>
            <person name="Klaenhammer T.R."/>
            <person name="Caufield P.W."/>
            <person name="Cui Y."/>
            <person name="Zhang H."/>
            <person name="O'Toole P.W."/>
        </authorList>
    </citation>
    <scope>NUCLEOTIDE SEQUENCE [LARGE SCALE GENOMIC DNA]</scope>
    <source>
        <strain evidence="10 11">DSM 17896</strain>
    </source>
</reference>
<dbReference type="CDD" id="cd03278">
    <property type="entry name" value="ABC_SMC_barmotin"/>
    <property type="match status" value="1"/>
</dbReference>
<dbReference type="InterPro" id="IPR011890">
    <property type="entry name" value="SMC_prok"/>
</dbReference>
<dbReference type="Proteomes" id="UP000050934">
    <property type="component" value="Unassembled WGS sequence"/>
</dbReference>
<evidence type="ECO:0000259" key="9">
    <source>
        <dbReference type="SMART" id="SM00968"/>
    </source>
</evidence>
<dbReference type="STRING" id="396268.IV45_GL000129"/>
<keyword evidence="4 7" id="KW-0067">ATP-binding</keyword>
<comment type="caution">
    <text evidence="10">The sequence shown here is derived from an EMBL/GenBank/DDBJ whole genome shotgun (WGS) entry which is preliminary data.</text>
</comment>
<dbReference type="AlphaFoldDB" id="A0A0R2IAY3"/>
<dbReference type="GO" id="GO:0016887">
    <property type="term" value="F:ATP hydrolysis activity"/>
    <property type="evidence" value="ECO:0007669"/>
    <property type="project" value="InterPro"/>
</dbReference>
<dbReference type="GO" id="GO:0005694">
    <property type="term" value="C:chromosome"/>
    <property type="evidence" value="ECO:0007669"/>
    <property type="project" value="InterPro"/>
</dbReference>
<feature type="compositionally biased region" description="Basic and acidic residues" evidence="8">
    <location>
        <begin position="859"/>
        <end position="872"/>
    </location>
</feature>
<name>A0A0R2IAY3_9LACO</name>
<evidence type="ECO:0000256" key="1">
    <source>
        <dbReference type="ARBA" id="ARBA00004496"/>
    </source>
</evidence>
<evidence type="ECO:0000313" key="11">
    <source>
        <dbReference type="Proteomes" id="UP000050934"/>
    </source>
</evidence>
<protein>
    <recommendedName>
        <fullName evidence="7">Chromosome partition protein Smc</fullName>
    </recommendedName>
</protein>
<dbReference type="HAMAP" id="MF_01894">
    <property type="entry name" value="Smc_prok"/>
    <property type="match status" value="1"/>
</dbReference>
<comment type="similarity">
    <text evidence="7">Belongs to the SMC family.</text>
</comment>
<dbReference type="PATRIC" id="fig|396268.3.peg.128"/>
<comment type="subunit">
    <text evidence="7">Homodimer.</text>
</comment>
<feature type="coiled-coil region" evidence="7">
    <location>
        <begin position="167"/>
        <end position="201"/>
    </location>
</feature>
<keyword evidence="6 7" id="KW-0238">DNA-binding</keyword>
<dbReference type="InterPro" id="IPR027417">
    <property type="entry name" value="P-loop_NTPase"/>
</dbReference>
<organism evidence="10 11">
    <name type="scientific">Limosilactobacillus secaliphilus</name>
    <dbReference type="NCBI Taxonomy" id="396268"/>
    <lineage>
        <taxon>Bacteria</taxon>
        <taxon>Bacillati</taxon>
        <taxon>Bacillota</taxon>
        <taxon>Bacilli</taxon>
        <taxon>Lactobacillales</taxon>
        <taxon>Lactobacillaceae</taxon>
        <taxon>Limosilactobacillus</taxon>
    </lineage>
</organism>
<feature type="compositionally biased region" description="Polar residues" evidence="8">
    <location>
        <begin position="268"/>
        <end position="278"/>
    </location>
</feature>
<dbReference type="Gene3D" id="1.20.1480.30">
    <property type="entry name" value="Designed four-helix bundle protein"/>
    <property type="match status" value="1"/>
</dbReference>
<evidence type="ECO:0000256" key="3">
    <source>
        <dbReference type="ARBA" id="ARBA00022741"/>
    </source>
</evidence>
<dbReference type="FunFam" id="3.40.50.300:FF:000984">
    <property type="entry name" value="Chromosome partition protein Smc"/>
    <property type="match status" value="1"/>
</dbReference>
<comment type="subcellular location">
    <subcellularLocation>
        <location evidence="1 7">Cytoplasm</location>
    </subcellularLocation>
</comment>
<feature type="region of interest" description="Disordered" evidence="8">
    <location>
        <begin position="845"/>
        <end position="877"/>
    </location>
</feature>
<evidence type="ECO:0000256" key="7">
    <source>
        <dbReference type="HAMAP-Rule" id="MF_01894"/>
    </source>
</evidence>
<dbReference type="GO" id="GO:0006260">
    <property type="term" value="P:DNA replication"/>
    <property type="evidence" value="ECO:0007669"/>
    <property type="project" value="UniProtKB-UniRule"/>
</dbReference>
<dbReference type="GO" id="GO:0007059">
    <property type="term" value="P:chromosome segregation"/>
    <property type="evidence" value="ECO:0007669"/>
    <property type="project" value="UniProtKB-UniRule"/>
</dbReference>
<dbReference type="GO" id="GO:0003677">
    <property type="term" value="F:DNA binding"/>
    <property type="evidence" value="ECO:0007669"/>
    <property type="project" value="UniProtKB-UniRule"/>
</dbReference>
<dbReference type="FunFam" id="3.40.50.300:FF:000901">
    <property type="entry name" value="Chromosome partition protein Smc"/>
    <property type="match status" value="1"/>
</dbReference>
<evidence type="ECO:0000256" key="4">
    <source>
        <dbReference type="ARBA" id="ARBA00022840"/>
    </source>
</evidence>
<feature type="domain" description="SMC hinge" evidence="9">
    <location>
        <begin position="519"/>
        <end position="637"/>
    </location>
</feature>
<dbReference type="NCBIfam" id="TIGR02168">
    <property type="entry name" value="SMC_prok_B"/>
    <property type="match status" value="1"/>
</dbReference>
<keyword evidence="3 7" id="KW-0547">Nucleotide-binding</keyword>
<dbReference type="Gene3D" id="1.20.1060.20">
    <property type="match status" value="1"/>
</dbReference>
<dbReference type="PANTHER" id="PTHR43977">
    <property type="entry name" value="STRUCTURAL MAINTENANCE OF CHROMOSOMES PROTEIN 3"/>
    <property type="match status" value="1"/>
</dbReference>